<feature type="transmembrane region" description="Helical" evidence="6">
    <location>
        <begin position="150"/>
        <end position="166"/>
    </location>
</feature>
<reference evidence="7" key="1">
    <citation type="journal article" date="2014" name="Int. J. Syst. Evol. Microbiol.">
        <title>Complete genome sequence of Corynebacterium casei LMG S-19264T (=DSM 44701T), isolated from a smear-ripened cheese.</title>
        <authorList>
            <consortium name="US DOE Joint Genome Institute (JGI-PGF)"/>
            <person name="Walter F."/>
            <person name="Albersmeier A."/>
            <person name="Kalinowski J."/>
            <person name="Ruckert C."/>
        </authorList>
    </citation>
    <scope>NUCLEOTIDE SEQUENCE</scope>
    <source>
        <strain evidence="7">JCM 12580</strain>
    </source>
</reference>
<evidence type="ECO:0000256" key="6">
    <source>
        <dbReference type="SAM" id="Phobius"/>
    </source>
</evidence>
<feature type="transmembrane region" description="Helical" evidence="6">
    <location>
        <begin position="21"/>
        <end position="42"/>
    </location>
</feature>
<dbReference type="Pfam" id="PF03606">
    <property type="entry name" value="DcuC"/>
    <property type="match status" value="1"/>
</dbReference>
<dbReference type="EMBL" id="BMNQ01000031">
    <property type="protein sequence ID" value="GGJ99126.1"/>
    <property type="molecule type" value="Genomic_DNA"/>
</dbReference>
<reference evidence="7" key="2">
    <citation type="submission" date="2020-09" db="EMBL/GenBank/DDBJ databases">
        <authorList>
            <person name="Sun Q."/>
            <person name="Ohkuma M."/>
        </authorList>
    </citation>
    <scope>NUCLEOTIDE SEQUENCE</scope>
    <source>
        <strain evidence="7">JCM 12580</strain>
    </source>
</reference>
<dbReference type="AlphaFoldDB" id="A0A917UZ28"/>
<evidence type="ECO:0000256" key="5">
    <source>
        <dbReference type="ARBA" id="ARBA00023136"/>
    </source>
</evidence>
<feature type="transmembrane region" description="Helical" evidence="6">
    <location>
        <begin position="364"/>
        <end position="384"/>
    </location>
</feature>
<accession>A0A917UZ28</accession>
<feature type="transmembrane region" description="Helical" evidence="6">
    <location>
        <begin position="294"/>
        <end position="313"/>
    </location>
</feature>
<sequence>MGVQISSPDNQENRKKPKFQFPHVFIILFGLTIIMAVATYFIPAGEFDRTTTEDGTTVVVEGTYHSVESNPTGLFDIFLAIPNGMSESATIIFFILIVGGAFNILISTNALDEAITSISSKMNNKEIYTIPIVMVIFALGGATFGMAEETIPFMLVIIPLAIRMGFDSMVGAAMVLLAAYSGFTAAFLNPFTVGVAQTIADLPLFSGIGFRIFMWIIFVGASIAYVMFYAKKVKKNPEISIMYEEDQERQINIPREYDDTSISKRNILVIAILILTLITLALGVIFIGWYIQEIAALFIIMGILVGLVGKLRLNQIAERFVKGCQDIVMGALVVGFAYGILVVLEESSTIDTILYGISDLVTNLPSALTAIGMLITQSLLNFIVPSGSGQAALSMPIMAPLSDLVGVSRQTAVVAFQMGDGISNILTPTSGAFMAALAIAKVPWVKWVKWIWPLIVIHYLLAALFVTMAHLFVW</sequence>
<organism evidence="7 8">
    <name type="scientific">Lentibacillus kapialis</name>
    <dbReference type="NCBI Taxonomy" id="340214"/>
    <lineage>
        <taxon>Bacteria</taxon>
        <taxon>Bacillati</taxon>
        <taxon>Bacillota</taxon>
        <taxon>Bacilli</taxon>
        <taxon>Bacillales</taxon>
        <taxon>Bacillaceae</taxon>
        <taxon>Lentibacillus</taxon>
    </lineage>
</organism>
<keyword evidence="4 6" id="KW-1133">Transmembrane helix</keyword>
<dbReference type="GO" id="GO:0005886">
    <property type="term" value="C:plasma membrane"/>
    <property type="evidence" value="ECO:0007669"/>
    <property type="project" value="UniProtKB-SubCell"/>
</dbReference>
<dbReference type="RefSeq" id="WP_229671761.1">
    <property type="nucleotide sequence ID" value="NZ_BMNQ01000031.1"/>
</dbReference>
<feature type="transmembrane region" description="Helical" evidence="6">
    <location>
        <begin position="325"/>
        <end position="344"/>
    </location>
</feature>
<dbReference type="InterPro" id="IPR018385">
    <property type="entry name" value="C4_dicarb_anaerob_car-like"/>
</dbReference>
<keyword evidence="8" id="KW-1185">Reference proteome</keyword>
<dbReference type="PANTHER" id="PTHR43652:SF2">
    <property type="entry name" value="BASIC AMINO ACID ANTIPORTER YFCC-RELATED"/>
    <property type="match status" value="1"/>
</dbReference>
<comment type="caution">
    <text evidence="7">The sequence shown here is derived from an EMBL/GenBank/DDBJ whole genome shotgun (WGS) entry which is preliminary data.</text>
</comment>
<evidence type="ECO:0000256" key="4">
    <source>
        <dbReference type="ARBA" id="ARBA00022989"/>
    </source>
</evidence>
<evidence type="ECO:0000256" key="3">
    <source>
        <dbReference type="ARBA" id="ARBA00022692"/>
    </source>
</evidence>
<evidence type="ECO:0000313" key="8">
    <source>
        <dbReference type="Proteomes" id="UP000658382"/>
    </source>
</evidence>
<evidence type="ECO:0000313" key="7">
    <source>
        <dbReference type="EMBL" id="GGJ99126.1"/>
    </source>
</evidence>
<keyword evidence="2" id="KW-1003">Cell membrane</keyword>
<feature type="transmembrane region" description="Helical" evidence="6">
    <location>
        <begin position="127"/>
        <end position="144"/>
    </location>
</feature>
<feature type="transmembrane region" description="Helical" evidence="6">
    <location>
        <begin position="450"/>
        <end position="473"/>
    </location>
</feature>
<feature type="transmembrane region" description="Helical" evidence="6">
    <location>
        <begin position="88"/>
        <end position="106"/>
    </location>
</feature>
<gene>
    <name evidence="7" type="ORF">GCM10007063_21700</name>
</gene>
<dbReference type="InterPro" id="IPR051679">
    <property type="entry name" value="DASS-Related_Transporters"/>
</dbReference>
<comment type="subcellular location">
    <subcellularLocation>
        <location evidence="1">Cell membrane</location>
        <topology evidence="1">Multi-pass membrane protein</topology>
    </subcellularLocation>
</comment>
<feature type="transmembrane region" description="Helical" evidence="6">
    <location>
        <begin position="425"/>
        <end position="444"/>
    </location>
</feature>
<evidence type="ECO:0000256" key="1">
    <source>
        <dbReference type="ARBA" id="ARBA00004651"/>
    </source>
</evidence>
<name>A0A917UZ28_9BACI</name>
<feature type="transmembrane region" description="Helical" evidence="6">
    <location>
        <begin position="212"/>
        <end position="230"/>
    </location>
</feature>
<evidence type="ECO:0000256" key="2">
    <source>
        <dbReference type="ARBA" id="ARBA00022475"/>
    </source>
</evidence>
<keyword evidence="5 6" id="KW-0472">Membrane</keyword>
<protein>
    <submittedName>
        <fullName evidence="7">C4-dicarboxylate ABC transporter</fullName>
    </submittedName>
</protein>
<dbReference type="PANTHER" id="PTHR43652">
    <property type="entry name" value="BASIC AMINO ACID ANTIPORTER YFCC-RELATED"/>
    <property type="match status" value="1"/>
</dbReference>
<dbReference type="Proteomes" id="UP000658382">
    <property type="component" value="Unassembled WGS sequence"/>
</dbReference>
<proteinExistence type="predicted"/>
<feature type="transmembrane region" description="Helical" evidence="6">
    <location>
        <begin position="173"/>
        <end position="192"/>
    </location>
</feature>
<keyword evidence="3 6" id="KW-0812">Transmembrane</keyword>
<feature type="transmembrane region" description="Helical" evidence="6">
    <location>
        <begin position="267"/>
        <end position="288"/>
    </location>
</feature>